<evidence type="ECO:0000313" key="3">
    <source>
        <dbReference type="Proteomes" id="UP000253908"/>
    </source>
</evidence>
<reference evidence="3" key="1">
    <citation type="submission" date="2017-11" db="EMBL/GenBank/DDBJ databases">
        <authorList>
            <person name="Zhu W."/>
        </authorList>
    </citation>
    <scope>NUCLEOTIDE SEQUENCE [LARGE SCALE GENOMIC DNA]</scope>
    <source>
        <strain evidence="3">160</strain>
    </source>
</reference>
<protein>
    <submittedName>
        <fullName evidence="2">Uncharacterized protein</fullName>
    </submittedName>
</protein>
<dbReference type="AlphaFoldDB" id="A0A345PJY9"/>
<evidence type="ECO:0000313" key="2">
    <source>
        <dbReference type="EMBL" id="AXI10319.1"/>
    </source>
</evidence>
<dbReference type="Proteomes" id="UP000253908">
    <property type="component" value="Chromosome"/>
</dbReference>
<dbReference type="RefSeq" id="WP_114917605.1">
    <property type="nucleotide sequence ID" value="NZ_CP024848.1"/>
</dbReference>
<keyword evidence="3" id="KW-1185">Reference proteome</keyword>
<sequence>MSNGRELRRTANLSLFYQVIALFVDYFYYQAVSLYAINHSNFNITDLEDEIKGGESDACNNKC</sequence>
<keyword evidence="1" id="KW-0472">Membrane</keyword>
<keyword evidence="1" id="KW-0812">Transmembrane</keyword>
<dbReference type="EMBL" id="CP024848">
    <property type="protein sequence ID" value="AXI10319.1"/>
    <property type="molecule type" value="Genomic_DNA"/>
</dbReference>
<feature type="transmembrane region" description="Helical" evidence="1">
    <location>
        <begin position="12"/>
        <end position="29"/>
    </location>
</feature>
<dbReference type="KEGG" id="ocn:CUC15_15875"/>
<organism evidence="2 3">
    <name type="scientific">Oceanobacillus zhaokaii</name>
    <dbReference type="NCBI Taxonomy" id="2052660"/>
    <lineage>
        <taxon>Bacteria</taxon>
        <taxon>Bacillati</taxon>
        <taxon>Bacillota</taxon>
        <taxon>Bacilli</taxon>
        <taxon>Bacillales</taxon>
        <taxon>Bacillaceae</taxon>
        <taxon>Oceanobacillus</taxon>
    </lineage>
</organism>
<proteinExistence type="predicted"/>
<gene>
    <name evidence="2" type="ORF">CUC15_15875</name>
</gene>
<evidence type="ECO:0000256" key="1">
    <source>
        <dbReference type="SAM" id="Phobius"/>
    </source>
</evidence>
<accession>A0A345PJY9</accession>
<keyword evidence="1" id="KW-1133">Transmembrane helix</keyword>
<name>A0A345PJY9_9BACI</name>